<dbReference type="Gene3D" id="1.10.601.10">
    <property type="entry name" value="RNA Polymerase Primary Sigma Factor"/>
    <property type="match status" value="1"/>
</dbReference>
<dbReference type="Gene3D" id="1.20.140.160">
    <property type="match status" value="1"/>
</dbReference>
<accession>A0ABS4SDI6</accession>
<name>A0ABS4SDI6_9PROT</name>
<keyword evidence="2" id="KW-0963">Cytoplasm</keyword>
<evidence type="ECO:0000256" key="5">
    <source>
        <dbReference type="ARBA" id="ARBA00023082"/>
    </source>
</evidence>
<dbReference type="InterPro" id="IPR000943">
    <property type="entry name" value="RNA_pol_sigma70"/>
</dbReference>
<dbReference type="InterPro" id="IPR012759">
    <property type="entry name" value="RNA_pol_sigma_RpoH_proteobac"/>
</dbReference>
<gene>
    <name evidence="10" type="ORF">J2851_000375</name>
</gene>
<keyword evidence="6" id="KW-0238">DNA-binding</keyword>
<dbReference type="Pfam" id="PF04545">
    <property type="entry name" value="Sigma70_r4"/>
    <property type="match status" value="1"/>
</dbReference>
<evidence type="ECO:0000256" key="4">
    <source>
        <dbReference type="ARBA" id="ARBA00023016"/>
    </source>
</evidence>
<dbReference type="InterPro" id="IPR007627">
    <property type="entry name" value="RNA_pol_sigma70_r2"/>
</dbReference>
<dbReference type="Pfam" id="PF04542">
    <property type="entry name" value="Sigma70_r2"/>
    <property type="match status" value="1"/>
</dbReference>
<dbReference type="PRINTS" id="PR00046">
    <property type="entry name" value="SIGMA70FCT"/>
</dbReference>
<evidence type="ECO:0000256" key="3">
    <source>
        <dbReference type="ARBA" id="ARBA00023015"/>
    </source>
</evidence>
<sequence length="295" mass="33104">MSTALTLSTPSLAVPLAGESLSRYINQVHQFPVLGAEEEYVLATAWRKHGDVDAARKLVTSHLRLVVKIATGFRGYGLPIMDLIGEGNLGLMTAVRKFEPDRGFRLSTYAMWWIKASIQEYILRSWSLVKLGTTAAQKKLFFGLSRLKRKLGEFGSGDLKPESVSRIAQELEVPEQDVVEVNRRFVQPVSSLNVPLAEEGAAEVQDLLPDERPTIEDALVERGEAELRRSMLNEALGELNERERTILVERRLSPQPKTLEDLAVVYGVSRERIRQIEERAFQKVAQRVRTLALAA</sequence>
<dbReference type="NCBIfam" id="NF005143">
    <property type="entry name" value="PRK06596.1"/>
    <property type="match status" value="1"/>
</dbReference>
<evidence type="ECO:0000256" key="2">
    <source>
        <dbReference type="ARBA" id="ARBA00022490"/>
    </source>
</evidence>
<dbReference type="InterPro" id="IPR013324">
    <property type="entry name" value="RNA_pol_sigma_r3/r4-like"/>
</dbReference>
<evidence type="ECO:0000259" key="9">
    <source>
        <dbReference type="PROSITE" id="PS00716"/>
    </source>
</evidence>
<keyword evidence="4" id="KW-0346">Stress response</keyword>
<protein>
    <recommendedName>
        <fullName evidence="8">RNA polymerase sigma factor RpoH</fullName>
    </recommendedName>
</protein>
<dbReference type="NCBIfam" id="TIGR02392">
    <property type="entry name" value="rpoH_proteo"/>
    <property type="match status" value="1"/>
</dbReference>
<organism evidence="10 11">
    <name type="scientific">Azospirillum rugosum</name>
    <dbReference type="NCBI Taxonomy" id="416170"/>
    <lineage>
        <taxon>Bacteria</taxon>
        <taxon>Pseudomonadati</taxon>
        <taxon>Pseudomonadota</taxon>
        <taxon>Alphaproteobacteria</taxon>
        <taxon>Rhodospirillales</taxon>
        <taxon>Azospirillaceae</taxon>
        <taxon>Azospirillum</taxon>
    </lineage>
</organism>
<keyword evidence="7" id="KW-0804">Transcription</keyword>
<dbReference type="NCBIfam" id="TIGR02937">
    <property type="entry name" value="sigma70-ECF"/>
    <property type="match status" value="1"/>
</dbReference>
<dbReference type="PANTHER" id="PTHR30376">
    <property type="entry name" value="SIGMA FACTOR RPOH HEAT SHOCK RELATED"/>
    <property type="match status" value="1"/>
</dbReference>
<dbReference type="InterPro" id="IPR007630">
    <property type="entry name" value="RNA_pol_sigma70_r4"/>
</dbReference>
<comment type="caution">
    <text evidence="10">The sequence shown here is derived from an EMBL/GenBank/DDBJ whole genome shotgun (WGS) entry which is preliminary data.</text>
</comment>
<reference evidence="10 11" key="1">
    <citation type="submission" date="2021-03" db="EMBL/GenBank/DDBJ databases">
        <title>Genomic Encyclopedia of Type Strains, Phase III (KMG-III): the genomes of soil and plant-associated and newly described type strains.</title>
        <authorList>
            <person name="Whitman W."/>
        </authorList>
    </citation>
    <scope>NUCLEOTIDE SEQUENCE [LARGE SCALE GENOMIC DNA]</scope>
    <source>
        <strain evidence="10 11">IMMIB AFH-6</strain>
    </source>
</reference>
<dbReference type="Proteomes" id="UP000781958">
    <property type="component" value="Unassembled WGS sequence"/>
</dbReference>
<evidence type="ECO:0000256" key="7">
    <source>
        <dbReference type="ARBA" id="ARBA00023163"/>
    </source>
</evidence>
<evidence type="ECO:0000313" key="11">
    <source>
        <dbReference type="Proteomes" id="UP000781958"/>
    </source>
</evidence>
<keyword evidence="5" id="KW-0731">Sigma factor</keyword>
<keyword evidence="3" id="KW-0805">Transcription regulation</keyword>
<proteinExistence type="inferred from homology"/>
<dbReference type="InterPro" id="IPR013325">
    <property type="entry name" value="RNA_pol_sigma_r2"/>
</dbReference>
<dbReference type="SUPFAM" id="SSF88946">
    <property type="entry name" value="Sigma2 domain of RNA polymerase sigma factors"/>
    <property type="match status" value="1"/>
</dbReference>
<dbReference type="PANTHER" id="PTHR30376:SF3">
    <property type="entry name" value="RNA POLYMERASE SIGMA FACTOR RPOH"/>
    <property type="match status" value="1"/>
</dbReference>
<dbReference type="RefSeq" id="WP_209762983.1">
    <property type="nucleotide sequence ID" value="NZ_JAGINP010000001.1"/>
</dbReference>
<dbReference type="EMBL" id="JAGINP010000001">
    <property type="protein sequence ID" value="MBP2290638.1"/>
    <property type="molecule type" value="Genomic_DNA"/>
</dbReference>
<evidence type="ECO:0000313" key="10">
    <source>
        <dbReference type="EMBL" id="MBP2290638.1"/>
    </source>
</evidence>
<keyword evidence="11" id="KW-1185">Reference proteome</keyword>
<dbReference type="InterPro" id="IPR050813">
    <property type="entry name" value="Sigma-70_Factor"/>
</dbReference>
<evidence type="ECO:0000256" key="8">
    <source>
        <dbReference type="NCBIfam" id="TIGR02392"/>
    </source>
</evidence>
<dbReference type="CDD" id="cd06171">
    <property type="entry name" value="Sigma70_r4"/>
    <property type="match status" value="1"/>
</dbReference>
<dbReference type="InterPro" id="IPR014284">
    <property type="entry name" value="RNA_pol_sigma-70_dom"/>
</dbReference>
<dbReference type="PROSITE" id="PS00716">
    <property type="entry name" value="SIGMA70_2"/>
    <property type="match status" value="1"/>
</dbReference>
<evidence type="ECO:0000256" key="6">
    <source>
        <dbReference type="ARBA" id="ARBA00023125"/>
    </source>
</evidence>
<evidence type="ECO:0000256" key="1">
    <source>
        <dbReference type="ARBA" id="ARBA00007788"/>
    </source>
</evidence>
<feature type="domain" description="RNA polymerase sigma-70" evidence="9">
    <location>
        <begin position="258"/>
        <end position="284"/>
    </location>
</feature>
<dbReference type="PIRSF" id="PIRSF000770">
    <property type="entry name" value="RNA_pol_sigma-SigE/K"/>
    <property type="match status" value="1"/>
</dbReference>
<dbReference type="SUPFAM" id="SSF88659">
    <property type="entry name" value="Sigma3 and sigma4 domains of RNA polymerase sigma factors"/>
    <property type="match status" value="1"/>
</dbReference>
<comment type="similarity">
    <text evidence="1">Belongs to the sigma-70 factor family.</text>
</comment>